<dbReference type="RefSeq" id="WP_182042645.1">
    <property type="nucleotide sequence ID" value="NZ_JACDZE010000001.1"/>
</dbReference>
<dbReference type="InterPro" id="IPR050238">
    <property type="entry name" value="DNA_Rep/Repair_Clamp_Loader"/>
</dbReference>
<dbReference type="InterPro" id="IPR027417">
    <property type="entry name" value="P-loop_NTPase"/>
</dbReference>
<comment type="caution">
    <text evidence="1">The sequence shown here is derived from an EMBL/GenBank/DDBJ whole genome shotgun (WGS) entry which is preliminary data.</text>
</comment>
<dbReference type="PANTHER" id="PTHR11669:SF8">
    <property type="entry name" value="DNA POLYMERASE III SUBUNIT DELTA"/>
    <property type="match status" value="1"/>
</dbReference>
<name>A0A838ZS81_9FLAO</name>
<keyword evidence="2" id="KW-1185">Reference proteome</keyword>
<gene>
    <name evidence="1" type="ORF">HU137_04760</name>
</gene>
<proteinExistence type="predicted"/>
<accession>A0A838ZS81</accession>
<dbReference type="AlphaFoldDB" id="A0A838ZS81"/>
<dbReference type="Proteomes" id="UP000552241">
    <property type="component" value="Unassembled WGS sequence"/>
</dbReference>
<evidence type="ECO:0000313" key="1">
    <source>
        <dbReference type="EMBL" id="MBA5629079.1"/>
    </source>
</evidence>
<dbReference type="GO" id="GO:0006261">
    <property type="term" value="P:DNA-templated DNA replication"/>
    <property type="evidence" value="ECO:0007669"/>
    <property type="project" value="TreeGrafter"/>
</dbReference>
<dbReference type="Pfam" id="PF13177">
    <property type="entry name" value="DNA_pol3_delta2"/>
    <property type="match status" value="1"/>
</dbReference>
<organism evidence="1 2">
    <name type="scientific">Moheibacter lacus</name>
    <dbReference type="NCBI Taxonomy" id="2745851"/>
    <lineage>
        <taxon>Bacteria</taxon>
        <taxon>Pseudomonadati</taxon>
        <taxon>Bacteroidota</taxon>
        <taxon>Flavobacteriia</taxon>
        <taxon>Flavobacteriales</taxon>
        <taxon>Weeksellaceae</taxon>
        <taxon>Moheibacter</taxon>
    </lineage>
</organism>
<dbReference type="SUPFAM" id="SSF52540">
    <property type="entry name" value="P-loop containing nucleoside triphosphate hydrolases"/>
    <property type="match status" value="1"/>
</dbReference>
<dbReference type="PANTHER" id="PTHR11669">
    <property type="entry name" value="REPLICATION FACTOR C / DNA POLYMERASE III GAMMA-TAU SUBUNIT"/>
    <property type="match status" value="1"/>
</dbReference>
<dbReference type="Gene3D" id="3.40.50.300">
    <property type="entry name" value="P-loop containing nucleotide triphosphate hydrolases"/>
    <property type="match status" value="1"/>
</dbReference>
<sequence length="374" mass="42625">MNGEKIAGHIKIKEKLRNSISEGRISHAQLISGKNGWGSLSFAVDYAAEILASEKGEAVKSKVNGLQHPDIHFTFPVTSTEKFKAPTSNHFIKEFREFILENPFGSLYDWLEFVEVEKKQGGINVHEAHEIVKFLSLNSYEGSYKFVIIWLPELMNEAAANKLLKIIEEPPKKTVFLLVTEKEEELLPTIVSRCQLVKLNRLSDDEVADYLEKNKGLSAHEAKRIAVSSNGNLRDALQNLDAANEEFEAYFVNWVRNAFMAAKNPSVLKNLVKWANEISAWPREKQKQFLQYCSEIFRQALLKNYQTGELVYMQLGAEGFNWEKFAPFIHGANIADILDELNETSYHIERNANAKIVLLDLSIKLTRFLHKKPA</sequence>
<dbReference type="EMBL" id="JACDZE010000001">
    <property type="protein sequence ID" value="MBA5629079.1"/>
    <property type="molecule type" value="Genomic_DNA"/>
</dbReference>
<protein>
    <submittedName>
        <fullName evidence="1">DNA polymerase III subunit delta</fullName>
    </submittedName>
</protein>
<reference evidence="1 2" key="1">
    <citation type="submission" date="2020-07" db="EMBL/GenBank/DDBJ databases">
        <title>Moheibacter lacus sp. nov., a member of the family Flavobacteriaceae isolated from freshwater lake sediment.</title>
        <authorList>
            <person name="Liu Y."/>
        </authorList>
    </citation>
    <scope>NUCLEOTIDE SEQUENCE [LARGE SCALE GENOMIC DNA]</scope>
    <source>
        <strain evidence="1 2">BDHS18</strain>
    </source>
</reference>
<evidence type="ECO:0000313" key="2">
    <source>
        <dbReference type="Proteomes" id="UP000552241"/>
    </source>
</evidence>